<sequence>MPRGRRSKSPSGGSSRHSTNKPSELKPRDVEREYHNRLDFSERAQASDFLNSMHQQLDSELDAAAKRSLMRVQGDSMTPTDDTLTSKVVLSARDNTINPTAPSAHHTTGGGDPNRLHKLIGALRSRAQSLADGGTRFHEVFDSLDAHDTGEISGSKSVLGGLHALGIRSATLEDADALLEAFEGSEPGHLSYKKFLKAVMLGNTSKERVATIIEDLRWQFASVEMGDEVDSPIEVLTFLLGEGDEDGSGTIERPHFRECFQVACDKMGVKGLEEGDLRRLMDRFQTPDERVSYLDFVKVLRSDVGSPKKFSSSAQESHGYAPLASRVRDAMGSRNMDSAMLREHFLPGDIMGPHETVIPFSELETVFAVDLGIILDPSDEKDIMGNFGVGADSVDVKAMMMSWGLWEETLATTSMGDTATHLQEWSTTMPKSKHDIPTLPINPTSKAASSSKPFTRPHYTQYDANPTKSYEPAPAARAPGLARAPVAAHDRAPAQPPSRYHRPHQPSHSSNAPYSPPPPQHSNIEPSPSADNEYVRKLQMENEKLKADLSSFDLNFFEEIEDLKHNYERLKMVALSQATGNDPGSPIPPPIQAPGNTSDQALYDMDPFDSAPKKQMMDMLDRADRLSGGMGVALSPRQESMYRPKKKKKKKALYGTDYDHWNARGGVVGAHERKLAWQISGGGYEALEEAEKWIRRMDRNGDSYLSGKQIAAALREAGYDLTDSDVQIVLNGFGSDQYGRVDVSEFTQALHDIASGNDWYQQDYRIPVAGTGISGGGASDLPASQALNRSGEFMYGTAFNGVQSSYEGKWDGFDASRESNLVEAALKEIVEQISLIDISKLPGYGSGNRAAAILRPFKVCDKARKGIISITEFSACIEALGLVLTAGEVRALAHHFSVAVSPSKHGHEGVAIEYPPFARFVLEASTMNRFTGEGADDWGKPGATSGSGSWWEIVPQTAAKCQKAQKKAKSKSKFIKSLKSKIKKKANGSDIEGKHFSKALSSAGIKLPKSALEDLMGLLGGEDAVDWKAFLKVFKVKLEDVDDDNDEDDSDDDGSSGSDDGSDDDTSKDSDSGDSEDSESPSSLLKLFGKAMMMASDPRSWIDSVCYLFSECDMDGNGYLDPKEFLTLTKKVGVKLTKSEFKKLSAEMDDDGDGNVSYIEILSSLLKAFKSGANGGKAFLGDEREIAEKILDAMGENPGARRRWLSKLRKNFFSLDKFNNGTMQGPKLIRVLRDSGVRLSRSEEGRLLELLPTMEDEEGGGEGDASGSVSYRELLRFCASSAGKWYEQDVDLAEGLRSALRDKMRKKSFVPNLKACFDEFDESDSGVVSKKEFEKACKKMGMRIESSDSKKLMEILDIDGSGNISYQDFVSFFNNSSGKREWYDCEPEIARKIKGSIVKATDSKAEEAVFGFRDASIGCDEDGNGFCDARDFRKNILRNIKVKLSEKDVSKLSMVLDDNGDGLMNYRPVVRYLIKCLPPLSDRFPDEFSTVQRQIQKSKSGKRGVINSLEERCKVADKDGNGAVSVKALLSAMSRCGVKASSSDVKTLAEGLDPLGQGTVDYHEFLDQLKGSHSYGREEWYEQEASMAQRLRKAIWKEHGGSGRGKKGGGRWQKDLRASFEKFDRDGDGVVSPKDFSRAIQSLDIKVSRGDLDRLMELLDKNGDGLLSYEDFVDFMVSKDDPGDRSDYDGYDSHEEGTRERRKRGGRSDYSTVVGEYDERLGGRGGGRNRSRSPAKGGRSEPNRGQEKSKELVRIRKKIMSSMDGRGSAAEKKMTSKFQDIDKEDRGLVSVREFHSAMKKCGLSALKREDLSLLSSEFDSEDDGRFNWEEFVNFVFHPERRKGRGRDRDRGRGDEIESEDSDDNHHERRRKPSPPYNSRRGGRGTSSHGGRPQSRKQRSRYPDDDDYSEDLDSYGDDSRTERLNVRGVRAKVGRKTKRY</sequence>
<dbReference type="InterPro" id="IPR052603">
    <property type="entry name" value="EFCB6"/>
</dbReference>
<feature type="domain" description="EF-hand" evidence="3">
    <location>
        <begin position="1611"/>
        <end position="1646"/>
    </location>
</feature>
<feature type="domain" description="EF-hand" evidence="3">
    <location>
        <begin position="1308"/>
        <end position="1343"/>
    </location>
</feature>
<feature type="compositionally biased region" description="Basic and acidic residues" evidence="2">
    <location>
        <begin position="1738"/>
        <end position="1751"/>
    </location>
</feature>
<dbReference type="EMBL" id="BRYA01000008">
    <property type="protein sequence ID" value="GMI31454.1"/>
    <property type="molecule type" value="Genomic_DNA"/>
</dbReference>
<evidence type="ECO:0000313" key="4">
    <source>
        <dbReference type="EMBL" id="GMI31454.1"/>
    </source>
</evidence>
<feature type="compositionally biased region" description="Basic residues" evidence="2">
    <location>
        <begin position="1928"/>
        <end position="1939"/>
    </location>
</feature>
<feature type="domain" description="EF-hand" evidence="3">
    <location>
        <begin position="1769"/>
        <end position="1804"/>
    </location>
</feature>
<dbReference type="PANTHER" id="PTHR20875:SF0">
    <property type="entry name" value="GH12158P"/>
    <property type="match status" value="1"/>
</dbReference>
<comment type="caution">
    <text evidence="4">The sequence shown here is derived from an EMBL/GenBank/DDBJ whole genome shotgun (WGS) entry which is preliminary data.</text>
</comment>
<dbReference type="GO" id="GO:0005509">
    <property type="term" value="F:calcium ion binding"/>
    <property type="evidence" value="ECO:0007669"/>
    <property type="project" value="InterPro"/>
</dbReference>
<gene>
    <name evidence="4" type="ORF">TrCOL_g853</name>
</gene>
<feature type="compositionally biased region" description="Polar residues" evidence="2">
    <location>
        <begin position="521"/>
        <end position="530"/>
    </location>
</feature>
<feature type="domain" description="EF-hand" evidence="3">
    <location>
        <begin position="1344"/>
        <end position="1379"/>
    </location>
</feature>
<dbReference type="CDD" id="cd00051">
    <property type="entry name" value="EFh"/>
    <property type="match status" value="3"/>
</dbReference>
<keyword evidence="1" id="KW-0106">Calcium</keyword>
<evidence type="ECO:0000313" key="5">
    <source>
        <dbReference type="Proteomes" id="UP001165065"/>
    </source>
</evidence>
<dbReference type="Pfam" id="PF13499">
    <property type="entry name" value="EF-hand_7"/>
    <property type="match status" value="4"/>
</dbReference>
<feature type="domain" description="EF-hand" evidence="3">
    <location>
        <begin position="231"/>
        <end position="266"/>
    </location>
</feature>
<feature type="domain" description="EF-hand" evidence="3">
    <location>
        <begin position="685"/>
        <end position="720"/>
    </location>
</feature>
<organism evidence="4 5">
    <name type="scientific">Triparma columacea</name>
    <dbReference type="NCBI Taxonomy" id="722753"/>
    <lineage>
        <taxon>Eukaryota</taxon>
        <taxon>Sar</taxon>
        <taxon>Stramenopiles</taxon>
        <taxon>Ochrophyta</taxon>
        <taxon>Bolidophyceae</taxon>
        <taxon>Parmales</taxon>
        <taxon>Triparmaceae</taxon>
        <taxon>Triparma</taxon>
    </lineage>
</organism>
<dbReference type="PROSITE" id="PS00018">
    <property type="entry name" value="EF_HAND_1"/>
    <property type="match status" value="6"/>
</dbReference>
<dbReference type="OrthoDB" id="192670at2759"/>
<feature type="region of interest" description="Disordered" evidence="2">
    <location>
        <begin position="1839"/>
        <end position="1939"/>
    </location>
</feature>
<feature type="region of interest" description="Disordered" evidence="2">
    <location>
        <begin position="1683"/>
        <end position="1751"/>
    </location>
</feature>
<feature type="domain" description="EF-hand" evidence="3">
    <location>
        <begin position="1100"/>
        <end position="1135"/>
    </location>
</feature>
<dbReference type="Gene3D" id="1.10.238.10">
    <property type="entry name" value="EF-hand"/>
    <property type="match status" value="8"/>
</dbReference>
<dbReference type="PROSITE" id="PS50222">
    <property type="entry name" value="EF_HAND_2"/>
    <property type="match status" value="9"/>
</dbReference>
<keyword evidence="5" id="KW-1185">Reference proteome</keyword>
<dbReference type="InterPro" id="IPR018247">
    <property type="entry name" value="EF_Hand_1_Ca_BS"/>
</dbReference>
<feature type="domain" description="EF-hand" evidence="3">
    <location>
        <begin position="1504"/>
        <end position="1539"/>
    </location>
</feature>
<feature type="region of interest" description="Disordered" evidence="2">
    <location>
        <begin position="1042"/>
        <end position="1082"/>
    </location>
</feature>
<feature type="region of interest" description="Disordered" evidence="2">
    <location>
        <begin position="426"/>
        <end position="530"/>
    </location>
</feature>
<feature type="compositionally biased region" description="Basic and acidic residues" evidence="2">
    <location>
        <begin position="1846"/>
        <end position="1855"/>
    </location>
</feature>
<dbReference type="Proteomes" id="UP001165065">
    <property type="component" value="Unassembled WGS sequence"/>
</dbReference>
<evidence type="ECO:0000256" key="2">
    <source>
        <dbReference type="SAM" id="MobiDB-lite"/>
    </source>
</evidence>
<feature type="region of interest" description="Disordered" evidence="2">
    <location>
        <begin position="1"/>
        <end position="30"/>
    </location>
</feature>
<name>A0A9W7G2Y0_9STRA</name>
<feature type="compositionally biased region" description="Basic and acidic residues" evidence="2">
    <location>
        <begin position="1683"/>
        <end position="1699"/>
    </location>
</feature>
<proteinExistence type="predicted"/>
<reference evidence="5" key="1">
    <citation type="journal article" date="2023" name="Commun. Biol.">
        <title>Genome analysis of Parmales, the sister group of diatoms, reveals the evolutionary specialization of diatoms from phago-mixotrophs to photoautotrophs.</title>
        <authorList>
            <person name="Ban H."/>
            <person name="Sato S."/>
            <person name="Yoshikawa S."/>
            <person name="Yamada K."/>
            <person name="Nakamura Y."/>
            <person name="Ichinomiya M."/>
            <person name="Sato N."/>
            <person name="Blanc-Mathieu R."/>
            <person name="Endo H."/>
            <person name="Kuwata A."/>
            <person name="Ogata H."/>
        </authorList>
    </citation>
    <scope>NUCLEOTIDE SEQUENCE [LARGE SCALE GENOMIC DNA]</scope>
</reference>
<evidence type="ECO:0000256" key="1">
    <source>
        <dbReference type="ARBA" id="ARBA00022837"/>
    </source>
</evidence>
<feature type="compositionally biased region" description="Acidic residues" evidence="2">
    <location>
        <begin position="1903"/>
        <end position="1915"/>
    </location>
</feature>
<dbReference type="InterPro" id="IPR002048">
    <property type="entry name" value="EF_hand_dom"/>
</dbReference>
<feature type="compositionally biased region" description="Polar residues" evidence="2">
    <location>
        <begin position="441"/>
        <end position="453"/>
    </location>
</feature>
<feature type="compositionally biased region" description="Acidic residues" evidence="2">
    <location>
        <begin position="1042"/>
        <end position="1064"/>
    </location>
</feature>
<accession>A0A9W7G2Y0</accession>
<feature type="domain" description="EF-hand" evidence="3">
    <location>
        <begin position="1647"/>
        <end position="1682"/>
    </location>
</feature>
<evidence type="ECO:0000259" key="3">
    <source>
        <dbReference type="PROSITE" id="PS50222"/>
    </source>
</evidence>
<dbReference type="InterPro" id="IPR011992">
    <property type="entry name" value="EF-hand-dom_pair"/>
</dbReference>
<dbReference type="PANTHER" id="PTHR20875">
    <property type="entry name" value="EF-HAND CALCIUM-BINDING DOMAIN-CONTAINING PROTEIN 6-RELATED"/>
    <property type="match status" value="1"/>
</dbReference>
<dbReference type="SMART" id="SM00054">
    <property type="entry name" value="EFh"/>
    <property type="match status" value="11"/>
</dbReference>
<protein>
    <recommendedName>
        <fullName evidence="3">EF-hand domain-containing protein</fullName>
    </recommendedName>
</protein>
<feature type="compositionally biased region" description="Low complexity" evidence="2">
    <location>
        <begin position="472"/>
        <end position="487"/>
    </location>
</feature>
<dbReference type="SUPFAM" id="SSF47473">
    <property type="entry name" value="EF-hand"/>
    <property type="match status" value="5"/>
</dbReference>